<protein>
    <recommendedName>
        <fullName evidence="4">Mammalian ependymin-related protein 1</fullName>
    </recommendedName>
</protein>
<proteinExistence type="predicted"/>
<dbReference type="GO" id="GO:0005764">
    <property type="term" value="C:lysosome"/>
    <property type="evidence" value="ECO:0007669"/>
    <property type="project" value="TreeGrafter"/>
</dbReference>
<dbReference type="EMBL" id="JBAMIC010000008">
    <property type="protein sequence ID" value="KAK7103813.1"/>
    <property type="molecule type" value="Genomic_DNA"/>
</dbReference>
<evidence type="ECO:0000313" key="2">
    <source>
        <dbReference type="EMBL" id="KAK7103813.1"/>
    </source>
</evidence>
<comment type="caution">
    <text evidence="2">The sequence shown here is derived from an EMBL/GenBank/DDBJ whole genome shotgun (WGS) entry which is preliminary data.</text>
</comment>
<reference evidence="2 3" key="1">
    <citation type="submission" date="2024-02" db="EMBL/GenBank/DDBJ databases">
        <title>Chromosome-scale genome assembly of the rough periwinkle Littorina saxatilis.</title>
        <authorList>
            <person name="De Jode A."/>
            <person name="Faria R."/>
            <person name="Formenti G."/>
            <person name="Sims Y."/>
            <person name="Smith T.P."/>
            <person name="Tracey A."/>
            <person name="Wood J.M.D."/>
            <person name="Zagrodzka Z.B."/>
            <person name="Johannesson K."/>
            <person name="Butlin R.K."/>
            <person name="Leder E.H."/>
        </authorList>
    </citation>
    <scope>NUCLEOTIDE SEQUENCE [LARGE SCALE GENOMIC DNA]</scope>
    <source>
        <strain evidence="2">Snail1</strain>
        <tissue evidence="2">Muscle</tissue>
    </source>
</reference>
<dbReference type="Pfam" id="PF00811">
    <property type="entry name" value="Ependymin"/>
    <property type="match status" value="1"/>
</dbReference>
<evidence type="ECO:0000313" key="3">
    <source>
        <dbReference type="Proteomes" id="UP001374579"/>
    </source>
</evidence>
<dbReference type="GO" id="GO:0007160">
    <property type="term" value="P:cell-matrix adhesion"/>
    <property type="evidence" value="ECO:0007669"/>
    <property type="project" value="InterPro"/>
</dbReference>
<evidence type="ECO:0000256" key="1">
    <source>
        <dbReference type="SAM" id="SignalP"/>
    </source>
</evidence>
<accession>A0AAN9BER2</accession>
<dbReference type="InterPro" id="IPR001299">
    <property type="entry name" value="Ependymin"/>
</dbReference>
<evidence type="ECO:0008006" key="4">
    <source>
        <dbReference type="Google" id="ProtNLM"/>
    </source>
</evidence>
<feature type="chain" id="PRO_5042844176" description="Mammalian ependymin-related protein 1" evidence="1">
    <location>
        <begin position="16"/>
        <end position="189"/>
    </location>
</feature>
<dbReference type="GO" id="GO:0005576">
    <property type="term" value="C:extracellular region"/>
    <property type="evidence" value="ECO:0007669"/>
    <property type="project" value="InterPro"/>
</dbReference>
<keyword evidence="3" id="KW-1185">Reference proteome</keyword>
<name>A0AAN9BER2_9CAEN</name>
<dbReference type="AlphaFoldDB" id="A0AAN9BER2"/>
<dbReference type="GO" id="GO:0005509">
    <property type="term" value="F:calcium ion binding"/>
    <property type="evidence" value="ECO:0007669"/>
    <property type="project" value="InterPro"/>
</dbReference>
<sequence length="189" mass="21331">MLIALLLCGVALAAAQSPTPCNAPPQFEARFRSWDVSKNFAQQARMAYDETNRRVREIEEVEIGKTREYYDVLYLHNMNREYRINLRTQKCNSSALTRAWIPFGVPPESKYEGTEVIGPVNIANEHITVEGFDGTTSEGGHYFGTVSASSCVPVTFIYEDSRVGRFHRSFYDFTLGIADPEVFNIPSNC</sequence>
<dbReference type="PANTHER" id="PTHR10697:SF1">
    <property type="entry name" value="MAMMALIAN EPENDYMIN-RELATED PROTEIN 1"/>
    <property type="match status" value="1"/>
</dbReference>
<feature type="signal peptide" evidence="1">
    <location>
        <begin position="1"/>
        <end position="15"/>
    </location>
</feature>
<gene>
    <name evidence="2" type="ORF">V1264_018638</name>
</gene>
<keyword evidence="1" id="KW-0732">Signal</keyword>
<dbReference type="Proteomes" id="UP001374579">
    <property type="component" value="Unassembled WGS sequence"/>
</dbReference>
<dbReference type="PANTHER" id="PTHR10697">
    <property type="entry name" value="MAMMALIAN EPENDYMIN-RELATED PROTEIN 1"/>
    <property type="match status" value="1"/>
</dbReference>
<organism evidence="2 3">
    <name type="scientific">Littorina saxatilis</name>
    <dbReference type="NCBI Taxonomy" id="31220"/>
    <lineage>
        <taxon>Eukaryota</taxon>
        <taxon>Metazoa</taxon>
        <taxon>Spiralia</taxon>
        <taxon>Lophotrochozoa</taxon>
        <taxon>Mollusca</taxon>
        <taxon>Gastropoda</taxon>
        <taxon>Caenogastropoda</taxon>
        <taxon>Littorinimorpha</taxon>
        <taxon>Littorinoidea</taxon>
        <taxon>Littorinidae</taxon>
        <taxon>Littorina</taxon>
    </lineage>
</organism>